<keyword evidence="3" id="KW-1185">Reference proteome</keyword>
<sequence length="114" mass="11799">MAAVRTYLVLMLAAVLALTGAGLAAARGAPAAAGRIEICTGTGPVMILVDEDGQPVGPRLCPDNALSLLNAVFIPVLPDDAADIPRRIDRPRGLVQLHPRDLPPTQARAPPVPV</sequence>
<proteinExistence type="predicted"/>
<organism evidence="2 3">
    <name type="scientific">Pukyongiella litopenaei</name>
    <dbReference type="NCBI Taxonomy" id="2605946"/>
    <lineage>
        <taxon>Bacteria</taxon>
        <taxon>Pseudomonadati</taxon>
        <taxon>Pseudomonadota</taxon>
        <taxon>Alphaproteobacteria</taxon>
        <taxon>Rhodobacterales</taxon>
        <taxon>Paracoccaceae</taxon>
        <taxon>Pukyongiella</taxon>
    </lineage>
</organism>
<dbReference type="KEGG" id="thas:C6Y53_14255"/>
<evidence type="ECO:0000313" key="2">
    <source>
        <dbReference type="EMBL" id="AVO38740.1"/>
    </source>
</evidence>
<evidence type="ECO:0008006" key="4">
    <source>
        <dbReference type="Google" id="ProtNLM"/>
    </source>
</evidence>
<feature type="signal peptide" evidence="1">
    <location>
        <begin position="1"/>
        <end position="24"/>
    </location>
</feature>
<evidence type="ECO:0000313" key="3">
    <source>
        <dbReference type="Proteomes" id="UP000237655"/>
    </source>
</evidence>
<dbReference type="RefSeq" id="WP_106473051.1">
    <property type="nucleotide sequence ID" value="NZ_CP027665.1"/>
</dbReference>
<dbReference type="EMBL" id="CP027665">
    <property type="protein sequence ID" value="AVO38740.1"/>
    <property type="molecule type" value="Genomic_DNA"/>
</dbReference>
<dbReference type="AlphaFoldDB" id="A0A2S0MS80"/>
<reference evidence="3" key="1">
    <citation type="submission" date="2018-03" db="EMBL/GenBank/DDBJ databases">
        <title>Genomic analysis of the strain SH-1 isolated from shrimp intestine.</title>
        <authorList>
            <person name="Kim Y.-S."/>
            <person name="Kim S.-E."/>
            <person name="Kim K.-H."/>
        </authorList>
    </citation>
    <scope>NUCLEOTIDE SEQUENCE [LARGE SCALE GENOMIC DNA]</scope>
    <source>
        <strain evidence="3">SH-1</strain>
    </source>
</reference>
<keyword evidence="1" id="KW-0732">Signal</keyword>
<name>A0A2S0MS80_9RHOB</name>
<dbReference type="Proteomes" id="UP000237655">
    <property type="component" value="Chromosome"/>
</dbReference>
<protein>
    <recommendedName>
        <fullName evidence="4">DUF2946 domain-containing protein</fullName>
    </recommendedName>
</protein>
<gene>
    <name evidence="2" type="ORF">C6Y53_14255</name>
</gene>
<evidence type="ECO:0000256" key="1">
    <source>
        <dbReference type="SAM" id="SignalP"/>
    </source>
</evidence>
<feature type="chain" id="PRO_5015751625" description="DUF2946 domain-containing protein" evidence="1">
    <location>
        <begin position="25"/>
        <end position="114"/>
    </location>
</feature>
<accession>A0A2S0MS80</accession>